<organism evidence="2 3">
    <name type="scientific">Cylindrobasidium torrendii FP15055 ss-10</name>
    <dbReference type="NCBI Taxonomy" id="1314674"/>
    <lineage>
        <taxon>Eukaryota</taxon>
        <taxon>Fungi</taxon>
        <taxon>Dikarya</taxon>
        <taxon>Basidiomycota</taxon>
        <taxon>Agaricomycotina</taxon>
        <taxon>Agaricomycetes</taxon>
        <taxon>Agaricomycetidae</taxon>
        <taxon>Agaricales</taxon>
        <taxon>Marasmiineae</taxon>
        <taxon>Physalacriaceae</taxon>
        <taxon>Cylindrobasidium</taxon>
    </lineage>
</organism>
<feature type="compositionally biased region" description="Polar residues" evidence="1">
    <location>
        <begin position="207"/>
        <end position="218"/>
    </location>
</feature>
<proteinExistence type="predicted"/>
<feature type="compositionally biased region" description="Polar residues" evidence="1">
    <location>
        <begin position="32"/>
        <end position="41"/>
    </location>
</feature>
<dbReference type="InterPro" id="IPR006553">
    <property type="entry name" value="Leu-rich_rpt_Cys-con_subtyp"/>
</dbReference>
<dbReference type="SUPFAM" id="SSF52047">
    <property type="entry name" value="RNI-like"/>
    <property type="match status" value="1"/>
</dbReference>
<evidence type="ECO:0000313" key="3">
    <source>
        <dbReference type="Proteomes" id="UP000054007"/>
    </source>
</evidence>
<protein>
    <submittedName>
        <fullName evidence="2">RNI-like protein</fullName>
    </submittedName>
</protein>
<feature type="region of interest" description="Disordered" evidence="1">
    <location>
        <begin position="876"/>
        <end position="929"/>
    </location>
</feature>
<dbReference type="Gene3D" id="3.80.10.10">
    <property type="entry name" value="Ribonuclease Inhibitor"/>
    <property type="match status" value="3"/>
</dbReference>
<dbReference type="EMBL" id="KN880435">
    <property type="protein sequence ID" value="KIY73516.1"/>
    <property type="molecule type" value="Genomic_DNA"/>
</dbReference>
<reference evidence="2 3" key="1">
    <citation type="journal article" date="2015" name="Fungal Genet. Biol.">
        <title>Evolution of novel wood decay mechanisms in Agaricales revealed by the genome sequences of Fistulina hepatica and Cylindrobasidium torrendii.</title>
        <authorList>
            <person name="Floudas D."/>
            <person name="Held B.W."/>
            <person name="Riley R."/>
            <person name="Nagy L.G."/>
            <person name="Koehler G."/>
            <person name="Ransdell A.S."/>
            <person name="Younus H."/>
            <person name="Chow J."/>
            <person name="Chiniquy J."/>
            <person name="Lipzen A."/>
            <person name="Tritt A."/>
            <person name="Sun H."/>
            <person name="Haridas S."/>
            <person name="LaButti K."/>
            <person name="Ohm R.A."/>
            <person name="Kues U."/>
            <person name="Blanchette R.A."/>
            <person name="Grigoriev I.V."/>
            <person name="Minto R.E."/>
            <person name="Hibbett D.S."/>
        </authorList>
    </citation>
    <scope>NUCLEOTIDE SEQUENCE [LARGE SCALE GENOMIC DNA]</scope>
    <source>
        <strain evidence="2 3">FP15055 ss-10</strain>
    </source>
</reference>
<dbReference type="PANTHER" id="PTHR13318">
    <property type="entry name" value="PARTNER OF PAIRED, ISOFORM B-RELATED"/>
    <property type="match status" value="1"/>
</dbReference>
<name>A0A0D7BV68_9AGAR</name>
<dbReference type="OrthoDB" id="550575at2759"/>
<keyword evidence="3" id="KW-1185">Reference proteome</keyword>
<dbReference type="SUPFAM" id="SSF81383">
    <property type="entry name" value="F-box domain"/>
    <property type="match status" value="1"/>
</dbReference>
<accession>A0A0D7BV68</accession>
<dbReference type="AlphaFoldDB" id="A0A0D7BV68"/>
<dbReference type="InterPro" id="IPR032675">
    <property type="entry name" value="LRR_dom_sf"/>
</dbReference>
<dbReference type="InterPro" id="IPR036047">
    <property type="entry name" value="F-box-like_dom_sf"/>
</dbReference>
<feature type="compositionally biased region" description="Low complexity" evidence="1">
    <location>
        <begin position="101"/>
        <end position="112"/>
    </location>
</feature>
<feature type="region of interest" description="Disordered" evidence="1">
    <location>
        <begin position="23"/>
        <end position="112"/>
    </location>
</feature>
<dbReference type="STRING" id="1314674.A0A0D7BV68"/>
<feature type="region of interest" description="Disordered" evidence="1">
    <location>
        <begin position="187"/>
        <end position="246"/>
    </location>
</feature>
<dbReference type="GO" id="GO:0019005">
    <property type="term" value="C:SCF ubiquitin ligase complex"/>
    <property type="evidence" value="ECO:0007669"/>
    <property type="project" value="TreeGrafter"/>
</dbReference>
<feature type="compositionally biased region" description="Polar residues" evidence="1">
    <location>
        <begin position="49"/>
        <end position="62"/>
    </location>
</feature>
<gene>
    <name evidence="2" type="ORF">CYLTODRAFT_416892</name>
</gene>
<evidence type="ECO:0000313" key="2">
    <source>
        <dbReference type="EMBL" id="KIY73516.1"/>
    </source>
</evidence>
<dbReference type="SMART" id="SM00367">
    <property type="entry name" value="LRR_CC"/>
    <property type="match status" value="8"/>
</dbReference>
<dbReference type="Proteomes" id="UP000054007">
    <property type="component" value="Unassembled WGS sequence"/>
</dbReference>
<dbReference type="GO" id="GO:0031146">
    <property type="term" value="P:SCF-dependent proteasomal ubiquitin-dependent protein catabolic process"/>
    <property type="evidence" value="ECO:0007669"/>
    <property type="project" value="TreeGrafter"/>
</dbReference>
<sequence length="929" mass="101600">MHPTLPPLPVDTHDSVFQFDVFEEPPTDLPPSVTTEPQASPATIDAANGASTMPPSSSQSQAKGKGVSAPVSIPSTSMKTLDTLRSAPPSPHLAPSHKHSNTTFTSQASSSSMAASEYLRNAKGKGKLPDSPPCLPPLPFSEQDTFDLYAHISWPSPSSFTESVGSSSTSFGSPLFAIGSLPSASVPPDHLKPIDDASNGGIPGPTRQRTVSDSSGRSLRTIRLGLGRNPGNLSRKLLSSKGQGSSAASYDVASVPTTSTFHTTFDSQASLRDVSYTYRFSDILDANLDGASWPAGPKGKQRSYSSPMPYSPLDVALRHASYDTHAPPPSPPPVVYSPFDHIPKEICIKMFASVLYLHEAEYLKAVDDGSWTTSRASSSKNRWVGRDKGIRELVKFSRVSKSWQLLVCDGQLWKDLDLRAFHSIPKTIILRLTSVSGPFVRSLNIAGHVFMLSPSFAEIGRRLCMPVPAGLETRSTTQLSSLNVAGCSMLSTHSLHGVLRCSPNLQSLNIKGLTIVTNSTFDVLAEHCQRLCVLDAGRCPNINADGVRAFAEAARRRGEFLPLKILRLSGLKYVDDSMMATLGKVTPHLEVLDLSYARQLHNSSVEVFVACDDRDTEESLGVQIVTISARQAGRDTGYDTEYRRRLTNLRHINLSFCILLTDQVCANLAHSVPGLEFLELAGIGDDLKEQGLIRLFETTPRIRRLDLEDASELTDAVLSSLTPEPRPEKASASVTRQTGEMLEHLVVSYASDLTDAGLLPLIRNCHRLKVLEADNTRLTARAFKEFVRLSRSRKLENARVGAIDCRSIGESTIKELKSMTRPRCGWRAFEARKLKYLDARDGDLDDLKIGQDECDEKRVVVKTFYSWQTVDAVRSAREKRKKATSRRTTNSTDSSNEDGVTPSRWWSGGRRSGTASPIEMNNRDSCNIM</sequence>
<evidence type="ECO:0000256" key="1">
    <source>
        <dbReference type="SAM" id="MobiDB-lite"/>
    </source>
</evidence>